<name>A0A5B7DJ78_PORTR</name>
<accession>A0A5B7DJ78</accession>
<proteinExistence type="predicted"/>
<evidence type="ECO:0000313" key="2">
    <source>
        <dbReference type="Proteomes" id="UP000324222"/>
    </source>
</evidence>
<dbReference type="AlphaFoldDB" id="A0A5B7DJ78"/>
<reference evidence="1 2" key="1">
    <citation type="submission" date="2019-05" db="EMBL/GenBank/DDBJ databases">
        <title>Another draft genome of Portunus trituberculatus and its Hox gene families provides insights of decapod evolution.</title>
        <authorList>
            <person name="Jeong J.-H."/>
            <person name="Song I."/>
            <person name="Kim S."/>
            <person name="Choi T."/>
            <person name="Kim D."/>
            <person name="Ryu S."/>
            <person name="Kim W."/>
        </authorList>
    </citation>
    <scope>NUCLEOTIDE SEQUENCE [LARGE SCALE GENOMIC DNA]</scope>
    <source>
        <tissue evidence="1">Muscle</tissue>
    </source>
</reference>
<gene>
    <name evidence="1" type="ORF">E2C01_014570</name>
</gene>
<dbReference type="EMBL" id="VSRR010000992">
    <property type="protein sequence ID" value="MPC21582.1"/>
    <property type="molecule type" value="Genomic_DNA"/>
</dbReference>
<organism evidence="1 2">
    <name type="scientific">Portunus trituberculatus</name>
    <name type="common">Swimming crab</name>
    <name type="synonym">Neptunus trituberculatus</name>
    <dbReference type="NCBI Taxonomy" id="210409"/>
    <lineage>
        <taxon>Eukaryota</taxon>
        <taxon>Metazoa</taxon>
        <taxon>Ecdysozoa</taxon>
        <taxon>Arthropoda</taxon>
        <taxon>Crustacea</taxon>
        <taxon>Multicrustacea</taxon>
        <taxon>Malacostraca</taxon>
        <taxon>Eumalacostraca</taxon>
        <taxon>Eucarida</taxon>
        <taxon>Decapoda</taxon>
        <taxon>Pleocyemata</taxon>
        <taxon>Brachyura</taxon>
        <taxon>Eubrachyura</taxon>
        <taxon>Portunoidea</taxon>
        <taxon>Portunidae</taxon>
        <taxon>Portuninae</taxon>
        <taxon>Portunus</taxon>
    </lineage>
</organism>
<keyword evidence="2" id="KW-1185">Reference proteome</keyword>
<comment type="caution">
    <text evidence="1">The sequence shown here is derived from an EMBL/GenBank/DDBJ whole genome shotgun (WGS) entry which is preliminary data.</text>
</comment>
<evidence type="ECO:0000313" key="1">
    <source>
        <dbReference type="EMBL" id="MPC21582.1"/>
    </source>
</evidence>
<sequence>MKKEFFRLSIPHLVQRGCKVAKENKLFHRSCMTNTLSTELVAFSTQETRYRPCTVYMTNSRDMYFLMLMVIEPEPSHLGEARPAWPTTTKQTRSISISHRYLHSEYDPAENVTILHDTRHGCIL</sequence>
<protein>
    <submittedName>
        <fullName evidence="1">Uncharacterized protein</fullName>
    </submittedName>
</protein>
<dbReference type="Proteomes" id="UP000324222">
    <property type="component" value="Unassembled WGS sequence"/>
</dbReference>